<dbReference type="AlphaFoldDB" id="A0A7G7BQD5"/>
<evidence type="ECO:0008006" key="3">
    <source>
        <dbReference type="Google" id="ProtNLM"/>
    </source>
</evidence>
<proteinExistence type="predicted"/>
<gene>
    <name evidence="1" type="ORF">F0344_25785</name>
</gene>
<name>A0A7G7BQD5_9ACTN</name>
<accession>A0A7G7BQD5</accession>
<evidence type="ECO:0000313" key="2">
    <source>
        <dbReference type="Proteomes" id="UP000515307"/>
    </source>
</evidence>
<dbReference type="EMBL" id="CP045702">
    <property type="protein sequence ID" value="QNE77550.1"/>
    <property type="molecule type" value="Genomic_DNA"/>
</dbReference>
<sequence length="64" mass="7213">MRLSNASCRRGGSRWAPENIDALDFEFTEAQVDAIATLEAGTSFFFDHRDPEMVTWLSACRLDS</sequence>
<dbReference type="KEGG" id="sfiy:F0344_25785"/>
<reference evidence="2" key="1">
    <citation type="submission" date="2019-10" db="EMBL/GenBank/DDBJ databases">
        <title>Antimicrobial potential of Antarctic Bacteria.</title>
        <authorList>
            <person name="Benaud N."/>
            <person name="Edwards R.J."/>
            <person name="Ferrari B.C."/>
        </authorList>
    </citation>
    <scope>NUCLEOTIDE SEQUENCE [LARGE SCALE GENOMIC DNA]</scope>
    <source>
        <strain evidence="2">NBSH44</strain>
    </source>
</reference>
<dbReference type="RefSeq" id="WP_185301022.1">
    <property type="nucleotide sequence ID" value="NZ_CP045702.1"/>
</dbReference>
<evidence type="ECO:0000313" key="1">
    <source>
        <dbReference type="EMBL" id="QNE77550.1"/>
    </source>
</evidence>
<organism evidence="1 2">
    <name type="scientific">Streptomyces finlayi</name>
    <dbReference type="NCBI Taxonomy" id="67296"/>
    <lineage>
        <taxon>Bacteria</taxon>
        <taxon>Bacillati</taxon>
        <taxon>Actinomycetota</taxon>
        <taxon>Actinomycetes</taxon>
        <taxon>Kitasatosporales</taxon>
        <taxon>Streptomycetaceae</taxon>
        <taxon>Streptomyces</taxon>
    </lineage>
</organism>
<dbReference type="Proteomes" id="UP000515307">
    <property type="component" value="Chromosome"/>
</dbReference>
<keyword evidence="2" id="KW-1185">Reference proteome</keyword>
<protein>
    <recommendedName>
        <fullName evidence="3">NADP-dependent oxidoreductase domain-containing protein</fullName>
    </recommendedName>
</protein>